<dbReference type="RefSeq" id="WP_237966812.1">
    <property type="nucleotide sequence ID" value="NZ_JAKNHQ010000010.1"/>
</dbReference>
<dbReference type="SUPFAM" id="SSF53474">
    <property type="entry name" value="alpha/beta-Hydrolases"/>
    <property type="match status" value="1"/>
</dbReference>
<dbReference type="PANTHER" id="PTHR48098">
    <property type="entry name" value="ENTEROCHELIN ESTERASE-RELATED"/>
    <property type="match status" value="1"/>
</dbReference>
<evidence type="ECO:0000313" key="1">
    <source>
        <dbReference type="EMBL" id="MCG4610948.1"/>
    </source>
</evidence>
<comment type="caution">
    <text evidence="1">The sequence shown here is derived from an EMBL/GenBank/DDBJ whole genome shotgun (WGS) entry which is preliminary data.</text>
</comment>
<dbReference type="Gene3D" id="3.40.50.1820">
    <property type="entry name" value="alpha/beta hydrolase"/>
    <property type="match status" value="1"/>
</dbReference>
<organism evidence="1 2">
    <name type="scientific">Anaeromassilibacillus senegalensis</name>
    <dbReference type="NCBI Taxonomy" id="1673717"/>
    <lineage>
        <taxon>Bacteria</taxon>
        <taxon>Bacillati</taxon>
        <taxon>Bacillota</taxon>
        <taxon>Clostridia</taxon>
        <taxon>Eubacteriales</taxon>
        <taxon>Acutalibacteraceae</taxon>
        <taxon>Anaeromassilibacillus</taxon>
    </lineage>
</organism>
<sequence>MILRGTVFSNILGKDTGITIVTPGNLQEGGPYKVAYLLHGLCGDSATWVDDSMLPVYAREGRTIFILPDAARSFYSDMRHGPRYFTYLVEELPQLCKAVFQISARREDTAILGASMGGYGALKCALSRPEQYGMCGAFSSACLFLKDGLAEQQKPGGKQAFIEQYGEQLYLDFLAIFGEELEWKPEYEVLELAKRLQKKESKPAIYMTCGSSDPFQPSHAQFRKEMEPLGFDFQYEEWPGGHDFFFFDHSLKRAIHRFGL</sequence>
<keyword evidence="2" id="KW-1185">Reference proteome</keyword>
<accession>A0ABS9MJF9</accession>
<dbReference type="InterPro" id="IPR000801">
    <property type="entry name" value="Esterase-like"/>
</dbReference>
<protein>
    <submittedName>
        <fullName evidence="1">Esterase family protein</fullName>
    </submittedName>
</protein>
<gene>
    <name evidence="1" type="ORF">L0P57_08380</name>
</gene>
<evidence type="ECO:0000313" key="2">
    <source>
        <dbReference type="Proteomes" id="UP001298681"/>
    </source>
</evidence>
<dbReference type="PANTHER" id="PTHR48098:SF1">
    <property type="entry name" value="DIACYLGLYCEROL ACYLTRANSFERASE_MYCOLYLTRANSFERASE AG85A"/>
    <property type="match status" value="1"/>
</dbReference>
<proteinExistence type="predicted"/>
<dbReference type="EMBL" id="JAKNHQ010000010">
    <property type="protein sequence ID" value="MCG4610948.1"/>
    <property type="molecule type" value="Genomic_DNA"/>
</dbReference>
<dbReference type="InterPro" id="IPR050583">
    <property type="entry name" value="Mycobacterial_A85_antigen"/>
</dbReference>
<reference evidence="1 2" key="1">
    <citation type="submission" date="2022-01" db="EMBL/GenBank/DDBJ databases">
        <title>Collection of gut derived symbiotic bacterial strains cultured from healthy donors.</title>
        <authorList>
            <person name="Lin H."/>
            <person name="Kohout C."/>
            <person name="Waligurski E."/>
            <person name="Pamer E.G."/>
        </authorList>
    </citation>
    <scope>NUCLEOTIDE SEQUENCE [LARGE SCALE GENOMIC DNA]</scope>
    <source>
        <strain evidence="1 2">DFI.7.58</strain>
    </source>
</reference>
<dbReference type="InterPro" id="IPR029058">
    <property type="entry name" value="AB_hydrolase_fold"/>
</dbReference>
<name>A0ABS9MJF9_9FIRM</name>
<dbReference type="Pfam" id="PF00756">
    <property type="entry name" value="Esterase"/>
    <property type="match status" value="1"/>
</dbReference>
<dbReference type="Proteomes" id="UP001298681">
    <property type="component" value="Unassembled WGS sequence"/>
</dbReference>